<reference evidence="2" key="1">
    <citation type="journal article" date="2023" name="Science">
        <title>Genome structures resolve the early diversification of teleost fishes.</title>
        <authorList>
            <person name="Parey E."/>
            <person name="Louis A."/>
            <person name="Montfort J."/>
            <person name="Bouchez O."/>
            <person name="Roques C."/>
            <person name="Iampietro C."/>
            <person name="Lluch J."/>
            <person name="Castinel A."/>
            <person name="Donnadieu C."/>
            <person name="Desvignes T."/>
            <person name="Floi Bucao C."/>
            <person name="Jouanno E."/>
            <person name="Wen M."/>
            <person name="Mejri S."/>
            <person name="Dirks R."/>
            <person name="Jansen H."/>
            <person name="Henkel C."/>
            <person name="Chen W.J."/>
            <person name="Zahm M."/>
            <person name="Cabau C."/>
            <person name="Klopp C."/>
            <person name="Thompson A.W."/>
            <person name="Robinson-Rechavi M."/>
            <person name="Braasch I."/>
            <person name="Lecointre G."/>
            <person name="Bobe J."/>
            <person name="Postlethwait J.H."/>
            <person name="Berthelot C."/>
            <person name="Roest Crollius H."/>
            <person name="Guiguen Y."/>
        </authorList>
    </citation>
    <scope>NUCLEOTIDE SEQUENCE</scope>
    <source>
        <strain evidence="2">NC1722</strain>
    </source>
</reference>
<evidence type="ECO:0000313" key="3">
    <source>
        <dbReference type="Proteomes" id="UP001221898"/>
    </source>
</evidence>
<comment type="caution">
    <text evidence="2">The sequence shown here is derived from an EMBL/GenBank/DDBJ whole genome shotgun (WGS) entry which is preliminary data.</text>
</comment>
<accession>A0AAD7SKM8</accession>
<feature type="coiled-coil region" evidence="1">
    <location>
        <begin position="3"/>
        <end position="42"/>
    </location>
</feature>
<evidence type="ECO:0000313" key="2">
    <source>
        <dbReference type="EMBL" id="KAJ8404058.1"/>
    </source>
</evidence>
<keyword evidence="1" id="KW-0175">Coiled coil</keyword>
<gene>
    <name evidence="2" type="ORF">AAFF_G00344080</name>
</gene>
<proteinExistence type="predicted"/>
<organism evidence="2 3">
    <name type="scientific">Aldrovandia affinis</name>
    <dbReference type="NCBI Taxonomy" id="143900"/>
    <lineage>
        <taxon>Eukaryota</taxon>
        <taxon>Metazoa</taxon>
        <taxon>Chordata</taxon>
        <taxon>Craniata</taxon>
        <taxon>Vertebrata</taxon>
        <taxon>Euteleostomi</taxon>
        <taxon>Actinopterygii</taxon>
        <taxon>Neopterygii</taxon>
        <taxon>Teleostei</taxon>
        <taxon>Notacanthiformes</taxon>
        <taxon>Halosauridae</taxon>
        <taxon>Aldrovandia</taxon>
    </lineage>
</organism>
<dbReference type="EMBL" id="JAINUG010000055">
    <property type="protein sequence ID" value="KAJ8404058.1"/>
    <property type="molecule type" value="Genomic_DNA"/>
</dbReference>
<protein>
    <submittedName>
        <fullName evidence="2">Uncharacterized protein</fullName>
    </submittedName>
</protein>
<name>A0AAD7SKM8_9TELE</name>
<dbReference type="Proteomes" id="UP001221898">
    <property type="component" value="Unassembled WGS sequence"/>
</dbReference>
<sequence>MGNNQAQEERAEVERKIAEGARMRAEVELYRMRREKQMLEDDKRRVDDWFIRIIRHHIQQGRLRWELRTQWC</sequence>
<dbReference type="AlphaFoldDB" id="A0AAD7SKM8"/>
<evidence type="ECO:0000256" key="1">
    <source>
        <dbReference type="SAM" id="Coils"/>
    </source>
</evidence>
<keyword evidence="3" id="KW-1185">Reference proteome</keyword>